<dbReference type="RefSeq" id="WP_193685344.1">
    <property type="nucleotide sequence ID" value="NZ_CP062941.1"/>
</dbReference>
<accession>A0A7L9U025</accession>
<dbReference type="EMBL" id="CP062941">
    <property type="protein sequence ID" value="QOL48298.1"/>
    <property type="molecule type" value="Genomic_DNA"/>
</dbReference>
<organism evidence="2 3">
    <name type="scientific">Massilia litorea</name>
    <dbReference type="NCBI Taxonomy" id="2769491"/>
    <lineage>
        <taxon>Bacteria</taxon>
        <taxon>Pseudomonadati</taxon>
        <taxon>Pseudomonadota</taxon>
        <taxon>Betaproteobacteria</taxon>
        <taxon>Burkholderiales</taxon>
        <taxon>Oxalobacteraceae</taxon>
        <taxon>Telluria group</taxon>
        <taxon>Massilia</taxon>
    </lineage>
</organism>
<dbReference type="Proteomes" id="UP000593875">
    <property type="component" value="Chromosome"/>
</dbReference>
<name>A0A7L9U025_9BURK</name>
<dbReference type="AlphaFoldDB" id="A0A7L9U025"/>
<gene>
    <name evidence="2" type="ORF">LPB04_15050</name>
</gene>
<evidence type="ECO:0008006" key="4">
    <source>
        <dbReference type="Google" id="ProtNLM"/>
    </source>
</evidence>
<proteinExistence type="predicted"/>
<evidence type="ECO:0000256" key="1">
    <source>
        <dbReference type="SAM" id="SignalP"/>
    </source>
</evidence>
<evidence type="ECO:0000313" key="2">
    <source>
        <dbReference type="EMBL" id="QOL48298.1"/>
    </source>
</evidence>
<keyword evidence="1" id="KW-0732">Signal</keyword>
<feature type="signal peptide" evidence="1">
    <location>
        <begin position="1"/>
        <end position="19"/>
    </location>
</feature>
<protein>
    <recommendedName>
        <fullName evidence="4">Lipoprotein</fullName>
    </recommendedName>
</protein>
<evidence type="ECO:0000313" key="3">
    <source>
        <dbReference type="Proteomes" id="UP000593875"/>
    </source>
</evidence>
<dbReference type="KEGG" id="mlir:LPB04_15050"/>
<keyword evidence="3" id="KW-1185">Reference proteome</keyword>
<feature type="chain" id="PRO_5033044225" description="Lipoprotein" evidence="1">
    <location>
        <begin position="20"/>
        <end position="121"/>
    </location>
</feature>
<sequence>MKRILSLVAALALALPVQAACNAADQLVQTYGISFSGFRKQIPKAPRPLEHGVRTADLVVIRLPNQKGDVPDGFAHSALINKDNKQAWIRRKGGFVPVDEWYGPVKLETVDLGGCVVEPWR</sequence>
<reference evidence="2 3" key="1">
    <citation type="submission" date="2020-10" db="EMBL/GenBank/DDBJ databases">
        <title>Genome sequencing of Massilia sp. LPB0304.</title>
        <authorList>
            <person name="Kim J."/>
        </authorList>
    </citation>
    <scope>NUCLEOTIDE SEQUENCE [LARGE SCALE GENOMIC DNA]</scope>
    <source>
        <strain evidence="2 3">LPB0304</strain>
    </source>
</reference>